<dbReference type="InterPro" id="IPR050490">
    <property type="entry name" value="Bact_solute-bd_prot1"/>
</dbReference>
<sequence>MKSLGVGTALGLAGCSGGGGGSSEGADTDTTAGGESTAADGSSGTDSGSGETTTLNVASWGEGLEREIVEEILTNYESSKQGVEVDYQNTPNEQYSQNLQTQFAGGEEPDVFYLIADEAPTFMRNSALLGIGSDLRDAEEYDFEDLLDNLVEPFTYEGTVYGVPKDFTPVGLFYNSDHLDAAGVSAPTTWSELRSVLEAIAESTDVDYPMAVGSQPRNTLLALVWQNGGDVLSEDGSEAVIGSPEAVEAMEFLDGLVEDDLAGIYGNDIDATWAPPAMGPGTISMSMTGAWSVSTLEQDYADVYEATEVGLPIPEGGEEATISFTTAWAASANTDAPDASVELIQSLTNAEGMWEWVSTGTALPARQSLLERDFYDDRPLLSGLGDLAEVAHPMVFGPQTSTILDIIMNEAEAVLTGSKSPETAMTNAERQINSEL</sequence>
<proteinExistence type="predicted"/>
<dbReference type="eggNOG" id="arCOG00151">
    <property type="taxonomic scope" value="Archaea"/>
</dbReference>
<dbReference type="PANTHER" id="PTHR43649:SF31">
    <property type="entry name" value="SN-GLYCEROL-3-PHOSPHATE-BINDING PERIPLASMIC PROTEIN UGPB"/>
    <property type="match status" value="1"/>
</dbReference>
<dbReference type="OrthoDB" id="30637at2157"/>
<dbReference type="EMBL" id="ASGZ01000005">
    <property type="protein sequence ID" value="ESP89781.1"/>
    <property type="molecule type" value="Genomic_DNA"/>
</dbReference>
<dbReference type="CDD" id="cd14748">
    <property type="entry name" value="PBP2_UgpB"/>
    <property type="match status" value="1"/>
</dbReference>
<evidence type="ECO:0000256" key="3">
    <source>
        <dbReference type="ARBA" id="ARBA00022729"/>
    </source>
</evidence>
<dbReference type="PANTHER" id="PTHR43649">
    <property type="entry name" value="ARABINOSE-BINDING PROTEIN-RELATED"/>
    <property type="match status" value="1"/>
</dbReference>
<dbReference type="Proteomes" id="UP000017840">
    <property type="component" value="Unassembled WGS sequence"/>
</dbReference>
<dbReference type="PROSITE" id="PS51257">
    <property type="entry name" value="PROKAR_LIPOPROTEIN"/>
    <property type="match status" value="1"/>
</dbReference>
<evidence type="ECO:0000313" key="5">
    <source>
        <dbReference type="EMBL" id="ESP89781.1"/>
    </source>
</evidence>
<keyword evidence="3" id="KW-0732">Signal</keyword>
<feature type="compositionally biased region" description="Gly residues" evidence="4">
    <location>
        <begin position="14"/>
        <end position="23"/>
    </location>
</feature>
<feature type="region of interest" description="Disordered" evidence="4">
    <location>
        <begin position="14"/>
        <end position="61"/>
    </location>
</feature>
<dbReference type="InterPro" id="IPR006059">
    <property type="entry name" value="SBP"/>
</dbReference>
<evidence type="ECO:0000256" key="4">
    <source>
        <dbReference type="SAM" id="MobiDB-lite"/>
    </source>
</evidence>
<dbReference type="Pfam" id="PF13416">
    <property type="entry name" value="SBP_bac_8"/>
    <property type="match status" value="1"/>
</dbReference>
<gene>
    <name evidence="5" type="ORF">K933_02321</name>
</gene>
<evidence type="ECO:0000313" key="6">
    <source>
        <dbReference type="Proteomes" id="UP000017840"/>
    </source>
</evidence>
<dbReference type="Gene3D" id="3.40.190.10">
    <property type="entry name" value="Periplasmic binding protein-like II"/>
    <property type="match status" value="1"/>
</dbReference>
<comment type="subcellular location">
    <subcellularLocation>
        <location evidence="1">Cell envelope</location>
    </subcellularLocation>
</comment>
<keyword evidence="6" id="KW-1185">Reference proteome</keyword>
<keyword evidence="2" id="KW-0813">Transport</keyword>
<comment type="caution">
    <text evidence="5">The sequence shown here is derived from an EMBL/GenBank/DDBJ whole genome shotgun (WGS) entry which is preliminary data.</text>
</comment>
<name>V4GX82_9EURY</name>
<accession>V4GX82</accession>
<dbReference type="SUPFAM" id="SSF53850">
    <property type="entry name" value="Periplasmic binding protein-like II"/>
    <property type="match status" value="1"/>
</dbReference>
<reference evidence="5 6" key="1">
    <citation type="journal article" date="2013" name="Genome Announc.">
        <title>Draft Genome Sequence of 'Candidatus Halobonum tyrrellensis' Strain G22, Isolated from the Hypersaline Waters of Lake Tyrrell, Australia.</title>
        <authorList>
            <person name="Ugalde J.A."/>
            <person name="Narasingarao P."/>
            <person name="Kuo S."/>
            <person name="Podell S."/>
            <person name="Allen E.E."/>
        </authorList>
    </citation>
    <scope>NUCLEOTIDE SEQUENCE [LARGE SCALE GENOMIC DNA]</scope>
    <source>
        <strain evidence="5 6">G22</strain>
    </source>
</reference>
<evidence type="ECO:0000256" key="1">
    <source>
        <dbReference type="ARBA" id="ARBA00004196"/>
    </source>
</evidence>
<protein>
    <submittedName>
        <fullName evidence="5">ABC-type sugar transport system, periplasmic component</fullName>
    </submittedName>
</protein>
<dbReference type="PATRIC" id="fig|1324957.4.peg.469"/>
<organism evidence="5 6">
    <name type="scientific">Candidatus Halobonum tyrrellensis G22</name>
    <dbReference type="NCBI Taxonomy" id="1324957"/>
    <lineage>
        <taxon>Archaea</taxon>
        <taxon>Methanobacteriati</taxon>
        <taxon>Methanobacteriota</taxon>
        <taxon>Stenosarchaea group</taxon>
        <taxon>Halobacteria</taxon>
        <taxon>Halobacteriales</taxon>
        <taxon>Haloferacaceae</taxon>
        <taxon>Candidatus Halobonum</taxon>
    </lineage>
</organism>
<keyword evidence="5" id="KW-0762">Sugar transport</keyword>
<evidence type="ECO:0000256" key="2">
    <source>
        <dbReference type="ARBA" id="ARBA00022448"/>
    </source>
</evidence>
<dbReference type="AlphaFoldDB" id="V4GX82"/>
<dbReference type="STRING" id="1324957.K933_02321"/>
<dbReference type="RefSeq" id="WP_023393056.1">
    <property type="nucleotide sequence ID" value="NZ_ASGZ01000005.1"/>
</dbReference>
<feature type="compositionally biased region" description="Low complexity" evidence="4">
    <location>
        <begin position="24"/>
        <end position="54"/>
    </location>
</feature>